<name>A0AAE4ZBG7_9BACT</name>
<organism evidence="2 3">
    <name type="scientific">Candidatus Kutchimonas denitrificans</name>
    <dbReference type="NCBI Taxonomy" id="3056748"/>
    <lineage>
        <taxon>Bacteria</taxon>
        <taxon>Pseudomonadati</taxon>
        <taxon>Gemmatimonadota</taxon>
        <taxon>Gemmatimonadia</taxon>
        <taxon>Candidatus Palauibacterales</taxon>
        <taxon>Candidatus Palauibacteraceae</taxon>
        <taxon>Candidatus Kutchimonas</taxon>
    </lineage>
</organism>
<accession>A0AAE4ZBG7</accession>
<dbReference type="Gene3D" id="1.10.10.1710">
    <property type="entry name" value="Deoxyribodipyrimidine photolyase-related"/>
    <property type="match status" value="1"/>
</dbReference>
<dbReference type="InterPro" id="IPR036134">
    <property type="entry name" value="Crypto/Photolyase_FAD-like_sf"/>
</dbReference>
<dbReference type="EMBL" id="JAACAK010000041">
    <property type="protein sequence ID" value="NIR74425.1"/>
    <property type="molecule type" value="Genomic_DNA"/>
</dbReference>
<evidence type="ECO:0000313" key="2">
    <source>
        <dbReference type="EMBL" id="NIR74425.1"/>
    </source>
</evidence>
<protein>
    <submittedName>
        <fullName evidence="2">Deoxyribodipyrimidine photolyase</fullName>
    </submittedName>
</protein>
<sequence>MSVFTRRLADRQPDPEGRRWLYVAYDQLTDRIGPLSREEPEELGIVLIESSWKAGRRPYHKQKLAAVLANQRQFALEQAERGVAVRYVATGRPYRNMLAELAAELGPLRAMEPAERELRVALTPLAEAGLLDLVPHEGWLTTASDFEASQGDGPPYRMDAFYRQVRREYDILMEDGKPRGGKYSFDAENRESWNGEPAAPEPPRFPNDEIKEEVGALIDEHFDRHPGVLNLEAVPTSREDAGRLWDWAKSECMEDFGPYEDAMSTRSRGLFHTRISTLLNLHRLLPQQVMEDVASLDAPLASVEGFIRQVLGWREFVRHVHRCTDGLRSLPEMAVEVAETPGDGGYARWRGAAWDASKTRDGLDGGATPSFLGSDAPLPVAYWGAPSGLSCLDHVVSDVWATGYGHHITRLMVLSNIATLIDTSPRELTDWFWCAYTDAYDWVVEPNVLGMGTFAVGDLMTTKPYVSGSNYIDRMSDYCDGCAFDPKKNCPIANLYWAFLERRRDALEDNPRLRLPLASAKKRSTAKKKRDRATFEWVKETLAKGERLRPDEAPTED</sequence>
<gene>
    <name evidence="2" type="ORF">GWO12_04855</name>
</gene>
<feature type="region of interest" description="Disordered" evidence="1">
    <location>
        <begin position="180"/>
        <end position="206"/>
    </location>
</feature>
<dbReference type="SUPFAM" id="SSF48173">
    <property type="entry name" value="Cryptochrome/photolyase FAD-binding domain"/>
    <property type="match status" value="1"/>
</dbReference>
<dbReference type="PANTHER" id="PTHR38657">
    <property type="entry name" value="SLR1343 PROTEIN"/>
    <property type="match status" value="1"/>
</dbReference>
<dbReference type="Proteomes" id="UP000702544">
    <property type="component" value="Unassembled WGS sequence"/>
</dbReference>
<reference evidence="2 3" key="1">
    <citation type="submission" date="2020-01" db="EMBL/GenBank/DDBJ databases">
        <title>Genomes assembled from Gulf of Kutch pelagic sediment metagenomes.</title>
        <authorList>
            <person name="Chandrashekar M."/>
            <person name="Mahajan M.S."/>
            <person name="Dave K.J."/>
            <person name="Vatsa P."/>
            <person name="Nathani N.M."/>
        </authorList>
    </citation>
    <scope>NUCLEOTIDE SEQUENCE [LARGE SCALE GENOMIC DNA]</scope>
    <source>
        <strain evidence="2">KS3-K002</strain>
    </source>
</reference>
<evidence type="ECO:0000313" key="3">
    <source>
        <dbReference type="Proteomes" id="UP000702544"/>
    </source>
</evidence>
<dbReference type="InterPro" id="IPR052551">
    <property type="entry name" value="UV-DNA_repair_photolyase"/>
</dbReference>
<dbReference type="InterPro" id="IPR007357">
    <property type="entry name" value="PhrB-like"/>
</dbReference>
<comment type="caution">
    <text evidence="2">The sequence shown here is derived from an EMBL/GenBank/DDBJ whole genome shotgun (WGS) entry which is preliminary data.</text>
</comment>
<dbReference type="InterPro" id="IPR014729">
    <property type="entry name" value="Rossmann-like_a/b/a_fold"/>
</dbReference>
<evidence type="ECO:0000256" key="1">
    <source>
        <dbReference type="SAM" id="MobiDB-lite"/>
    </source>
</evidence>
<dbReference type="PANTHER" id="PTHR38657:SF1">
    <property type="entry name" value="SLR1343 PROTEIN"/>
    <property type="match status" value="1"/>
</dbReference>
<dbReference type="Gene3D" id="1.10.579.10">
    <property type="entry name" value="DNA Cyclobutane Dipyrimidine Photolyase, subunit A, domain 3"/>
    <property type="match status" value="1"/>
</dbReference>
<dbReference type="Gene3D" id="1.25.40.80">
    <property type="match status" value="1"/>
</dbReference>
<dbReference type="Pfam" id="PF04244">
    <property type="entry name" value="DPRP"/>
    <property type="match status" value="1"/>
</dbReference>
<proteinExistence type="predicted"/>
<dbReference type="AlphaFoldDB" id="A0AAE4ZBG7"/>
<dbReference type="Gene3D" id="3.40.50.620">
    <property type="entry name" value="HUPs"/>
    <property type="match status" value="1"/>
</dbReference>